<evidence type="ECO:0000256" key="2">
    <source>
        <dbReference type="ARBA" id="ARBA00022679"/>
    </source>
</evidence>
<dbReference type="EMBL" id="CP009391">
    <property type="protein sequence ID" value="AIN98419.1"/>
    <property type="molecule type" value="Genomic_DNA"/>
</dbReference>
<dbReference type="Pfam" id="PF00348">
    <property type="entry name" value="polyprenyl_synt"/>
    <property type="match status" value="1"/>
</dbReference>
<dbReference type="OrthoDB" id="10257492at2759"/>
<keyword evidence="4" id="KW-0460">Magnesium</keyword>
<dbReference type="KEGG" id="lpan:LPMP_221240"/>
<dbReference type="InterPro" id="IPR039702">
    <property type="entry name" value="FPS1-like"/>
</dbReference>
<dbReference type="PANTHER" id="PTHR11525:SF0">
    <property type="entry name" value="FARNESYL PYROPHOSPHATE SYNTHASE"/>
    <property type="match status" value="1"/>
</dbReference>
<dbReference type="PROSITE" id="PS00444">
    <property type="entry name" value="POLYPRENYL_SYNTHASE_2"/>
    <property type="match status" value="1"/>
</dbReference>
<dbReference type="RefSeq" id="XP_010699126.1">
    <property type="nucleotide sequence ID" value="XM_010700824.1"/>
</dbReference>
<dbReference type="GO" id="GO:0045337">
    <property type="term" value="P:farnesyl diphosphate biosynthetic process"/>
    <property type="evidence" value="ECO:0007669"/>
    <property type="project" value="TreeGrafter"/>
</dbReference>
<dbReference type="SFLD" id="SFLDG01017">
    <property type="entry name" value="Polyprenyl_Transferase_Like"/>
    <property type="match status" value="1"/>
</dbReference>
<dbReference type="GeneID" id="22575170"/>
<comment type="similarity">
    <text evidence="5">Belongs to the FPP/GGPP synthase family.</text>
</comment>
<dbReference type="VEuPathDB" id="TriTrypDB:LPMP_221240"/>
<dbReference type="InterPro" id="IPR033749">
    <property type="entry name" value="Polyprenyl_synt_CS"/>
</dbReference>
<dbReference type="FunFam" id="1.10.600.10:FF:000033">
    <property type="entry name" value="Farnesyl pyrophosphate synthase"/>
    <property type="match status" value="1"/>
</dbReference>
<dbReference type="GO" id="GO:0004161">
    <property type="term" value="F:dimethylallyltranstransferase activity"/>
    <property type="evidence" value="ECO:0007669"/>
    <property type="project" value="UniProtKB-EC"/>
</dbReference>
<dbReference type="eggNOG" id="KOG0711">
    <property type="taxonomic scope" value="Eukaryota"/>
</dbReference>
<proteinExistence type="inferred from homology"/>
<evidence type="ECO:0000313" key="7">
    <source>
        <dbReference type="Proteomes" id="UP000063063"/>
    </source>
</evidence>
<dbReference type="GO" id="GO:0005737">
    <property type="term" value="C:cytoplasm"/>
    <property type="evidence" value="ECO:0007669"/>
    <property type="project" value="TreeGrafter"/>
</dbReference>
<comment type="cofactor">
    <cofactor evidence="1">
        <name>Mg(2+)</name>
        <dbReference type="ChEBI" id="CHEBI:18420"/>
    </cofactor>
</comment>
<dbReference type="PANTHER" id="PTHR11525">
    <property type="entry name" value="FARNESYL-PYROPHOSPHATE SYNTHETASE"/>
    <property type="match status" value="1"/>
</dbReference>
<reference evidence="6 7" key="1">
    <citation type="journal article" date="2015" name="Sci. Rep.">
        <title>The genome of Leishmania panamensis: insights into genomics of the L. (Viannia) subgenus.</title>
        <authorList>
            <person name="Llanes A."/>
            <person name="Restrepo C.M."/>
            <person name="Vecchio G.D."/>
            <person name="Anguizola F.J."/>
            <person name="Lleonart R."/>
        </authorList>
    </citation>
    <scope>NUCLEOTIDE SEQUENCE [LARGE SCALE GENOMIC DNA]</scope>
    <source>
        <strain evidence="6 7">MHOM/PA/94/PSC-1</strain>
    </source>
</reference>
<dbReference type="EC" id="2.5.1.1" evidence="6"/>
<dbReference type="CDD" id="cd00685">
    <property type="entry name" value="Trans_IPPS_HT"/>
    <property type="match status" value="1"/>
</dbReference>
<evidence type="ECO:0000256" key="5">
    <source>
        <dbReference type="RuleBase" id="RU004466"/>
    </source>
</evidence>
<accession>A0A088RT42</accession>
<keyword evidence="2 5" id="KW-0808">Transferase</keyword>
<dbReference type="SUPFAM" id="SSF48576">
    <property type="entry name" value="Terpenoid synthases"/>
    <property type="match status" value="1"/>
</dbReference>
<organism evidence="6 7">
    <name type="scientific">Leishmania panamensis</name>
    <dbReference type="NCBI Taxonomy" id="5679"/>
    <lineage>
        <taxon>Eukaryota</taxon>
        <taxon>Discoba</taxon>
        <taxon>Euglenozoa</taxon>
        <taxon>Kinetoplastea</taxon>
        <taxon>Metakinetoplastina</taxon>
        <taxon>Trypanosomatida</taxon>
        <taxon>Trypanosomatidae</taxon>
        <taxon>Leishmaniinae</taxon>
        <taxon>Leishmania</taxon>
        <taxon>Leishmania guyanensis species complex</taxon>
    </lineage>
</organism>
<dbReference type="SFLD" id="SFLDS00005">
    <property type="entry name" value="Isoprenoid_Synthase_Type_I"/>
    <property type="match status" value="1"/>
</dbReference>
<dbReference type="Gene3D" id="1.10.600.10">
    <property type="entry name" value="Farnesyl Diphosphate Synthase"/>
    <property type="match status" value="1"/>
</dbReference>
<gene>
    <name evidence="6" type="primary">FPPS</name>
    <name evidence="6" type="ORF">LPMP_221240</name>
</gene>
<dbReference type="EC" id="2.5.1.10" evidence="6"/>
<evidence type="ECO:0000313" key="6">
    <source>
        <dbReference type="EMBL" id="AIN98419.1"/>
    </source>
</evidence>
<evidence type="ECO:0000256" key="3">
    <source>
        <dbReference type="ARBA" id="ARBA00022723"/>
    </source>
</evidence>
<protein>
    <submittedName>
        <fullName evidence="6">Farnesyl pyrophosphate synthase</fullName>
        <ecNumber evidence="6">2.5.1.1</ecNumber>
        <ecNumber evidence="6">2.5.1.10</ecNumber>
    </submittedName>
</protein>
<name>A0A088RT42_LEIPA</name>
<dbReference type="GO" id="GO:0004337">
    <property type="term" value="F:(2E,6E)-farnesyl diphosphate synthase activity"/>
    <property type="evidence" value="ECO:0007669"/>
    <property type="project" value="UniProtKB-EC"/>
</dbReference>
<sequence length="362" mass="41117">MTHMERFQRVYEEVQGFLLSDAEKRFEMDVHRKRYLKDMMDTTCLGGKYNRGLCVVDVAEAMAKDARMDAAAMERTLHDACVCGWMIEMLQAHFLVEDDIMDNSKTRRGRPCWYLHPGVTTQVAINDGLIVLAWATQVALHYFADRPFLAEVLRVFHDVDFTTTIGQLYDVTSMVDSAKLDANVAHANTTDYVEYTPFNHRRIVVYKTAYYTYWLPLVMGLLVSGTAEKVDKEVTHKVSMVMGEYFQVQDDVMDCFTSPEKLGKIGTDIEDAKCSWLAVTFLAIAPAEKAAEFKANYGSADPAKVAVIKQLYAEQNLLARFEEYEQGIVAEVEQLIAVLEAQNAAFAASVKVLWGKTYRRQR</sequence>
<dbReference type="InterPro" id="IPR000092">
    <property type="entry name" value="Polyprenyl_synt"/>
</dbReference>
<dbReference type="GO" id="GO:0046872">
    <property type="term" value="F:metal ion binding"/>
    <property type="evidence" value="ECO:0007669"/>
    <property type="project" value="UniProtKB-KW"/>
</dbReference>
<keyword evidence="7" id="KW-1185">Reference proteome</keyword>
<dbReference type="InterPro" id="IPR008949">
    <property type="entry name" value="Isoprenoid_synthase_dom_sf"/>
</dbReference>
<evidence type="ECO:0000256" key="4">
    <source>
        <dbReference type="ARBA" id="ARBA00022842"/>
    </source>
</evidence>
<dbReference type="AlphaFoldDB" id="A0A088RT42"/>
<dbReference type="Proteomes" id="UP000063063">
    <property type="component" value="Chromosome 22"/>
</dbReference>
<dbReference type="PROSITE" id="PS00723">
    <property type="entry name" value="POLYPRENYL_SYNTHASE_1"/>
    <property type="match status" value="1"/>
</dbReference>
<keyword evidence="3" id="KW-0479">Metal-binding</keyword>
<dbReference type="VEuPathDB" id="TriTrypDB:LPAL13_220016100"/>
<evidence type="ECO:0000256" key="1">
    <source>
        <dbReference type="ARBA" id="ARBA00001946"/>
    </source>
</evidence>